<keyword evidence="9" id="KW-0807">Transducer</keyword>
<dbReference type="PANTHER" id="PTHR26454:SF1">
    <property type="entry name" value="OLFACTORY RECEPTOR"/>
    <property type="match status" value="1"/>
</dbReference>
<dbReference type="GeneTree" id="ENSGT00940000163070"/>
<feature type="transmembrane region" description="Helical" evidence="10">
    <location>
        <begin position="59"/>
        <end position="81"/>
    </location>
</feature>
<evidence type="ECO:0000256" key="1">
    <source>
        <dbReference type="ARBA" id="ARBA00004651"/>
    </source>
</evidence>
<dbReference type="GO" id="GO:0004930">
    <property type="term" value="F:G protein-coupled receptor activity"/>
    <property type="evidence" value="ECO:0007669"/>
    <property type="project" value="UniProtKB-KW"/>
</dbReference>
<dbReference type="PANTHER" id="PTHR26454">
    <property type="entry name" value="OLFACTORY RECEPTOR"/>
    <property type="match status" value="1"/>
</dbReference>
<keyword evidence="5 10" id="KW-1133">Transmembrane helix</keyword>
<dbReference type="FunFam" id="1.20.1070.10:FF:000015">
    <property type="entry name" value="Olfactory receptor"/>
    <property type="match status" value="1"/>
</dbReference>
<feature type="transmembrane region" description="Helical" evidence="10">
    <location>
        <begin position="197"/>
        <end position="226"/>
    </location>
</feature>
<evidence type="ECO:0000256" key="10">
    <source>
        <dbReference type="SAM" id="Phobius"/>
    </source>
</evidence>
<reference evidence="12" key="3">
    <citation type="submission" date="2025-09" db="UniProtKB">
        <authorList>
            <consortium name="Ensembl"/>
        </authorList>
    </citation>
    <scope>IDENTIFICATION</scope>
</reference>
<keyword evidence="7 10" id="KW-0472">Membrane</keyword>
<dbReference type="Ensembl" id="ENSVURT00010033987.1">
    <property type="protein sequence ID" value="ENSVURP00010029857.1"/>
    <property type="gene ID" value="ENSVURG00010022816.1"/>
</dbReference>
<keyword evidence="4" id="KW-0716">Sensory transduction</keyword>
<evidence type="ECO:0000313" key="12">
    <source>
        <dbReference type="Ensembl" id="ENSVURP00010029857.1"/>
    </source>
</evidence>
<dbReference type="Gene3D" id="1.20.1070.10">
    <property type="entry name" value="Rhodopsin 7-helix transmembrane proteins"/>
    <property type="match status" value="1"/>
</dbReference>
<feature type="transmembrane region" description="Helical" evidence="10">
    <location>
        <begin position="272"/>
        <end position="292"/>
    </location>
</feature>
<dbReference type="InterPro" id="IPR017452">
    <property type="entry name" value="GPCR_Rhodpsn_7TM"/>
</dbReference>
<feature type="transmembrane region" description="Helical" evidence="10">
    <location>
        <begin position="238"/>
        <end position="260"/>
    </location>
</feature>
<reference evidence="12" key="2">
    <citation type="submission" date="2025-08" db="UniProtKB">
        <authorList>
            <consortium name="Ensembl"/>
        </authorList>
    </citation>
    <scope>IDENTIFICATION</scope>
</reference>
<dbReference type="GO" id="GO:0005886">
    <property type="term" value="C:plasma membrane"/>
    <property type="evidence" value="ECO:0007669"/>
    <property type="project" value="UniProtKB-SubCell"/>
</dbReference>
<evidence type="ECO:0000256" key="4">
    <source>
        <dbReference type="ARBA" id="ARBA00022725"/>
    </source>
</evidence>
<dbReference type="Proteomes" id="UP000314987">
    <property type="component" value="Unassembled WGS sequence"/>
</dbReference>
<dbReference type="InterPro" id="IPR000725">
    <property type="entry name" value="Olfact_rcpt"/>
</dbReference>
<dbReference type="PROSITE" id="PS50262">
    <property type="entry name" value="G_PROTEIN_RECEP_F1_2"/>
    <property type="match status" value="1"/>
</dbReference>
<evidence type="ECO:0000256" key="9">
    <source>
        <dbReference type="ARBA" id="ARBA00023224"/>
    </source>
</evidence>
<keyword evidence="2" id="KW-1003">Cell membrane</keyword>
<dbReference type="Pfam" id="PF13853">
    <property type="entry name" value="7tm_4"/>
    <property type="match status" value="1"/>
</dbReference>
<evidence type="ECO:0000256" key="6">
    <source>
        <dbReference type="ARBA" id="ARBA00023040"/>
    </source>
</evidence>
<dbReference type="OMA" id="IWPIVAT"/>
<evidence type="ECO:0000313" key="13">
    <source>
        <dbReference type="Proteomes" id="UP000314987"/>
    </source>
</evidence>
<evidence type="ECO:0000256" key="2">
    <source>
        <dbReference type="ARBA" id="ARBA00022475"/>
    </source>
</evidence>
<gene>
    <name evidence="12" type="primary">LOC114027285</name>
</gene>
<feature type="transmembrane region" description="Helical" evidence="10">
    <location>
        <begin position="25"/>
        <end position="47"/>
    </location>
</feature>
<evidence type="ECO:0000256" key="7">
    <source>
        <dbReference type="ARBA" id="ARBA00023136"/>
    </source>
</evidence>
<feature type="transmembrane region" description="Helical" evidence="10">
    <location>
        <begin position="140"/>
        <end position="158"/>
    </location>
</feature>
<keyword evidence="4" id="KW-0552">Olfaction</keyword>
<dbReference type="STRING" id="29139.ENSVURP00010029857"/>
<proteinExistence type="predicted"/>
<evidence type="ECO:0000256" key="5">
    <source>
        <dbReference type="ARBA" id="ARBA00022989"/>
    </source>
</evidence>
<dbReference type="GO" id="GO:0004984">
    <property type="term" value="F:olfactory receptor activity"/>
    <property type="evidence" value="ECO:0007669"/>
    <property type="project" value="InterPro"/>
</dbReference>
<feature type="domain" description="G-protein coupled receptors family 1 profile" evidence="11">
    <location>
        <begin position="40"/>
        <end position="290"/>
    </location>
</feature>
<dbReference type="CDD" id="cd15912">
    <property type="entry name" value="7tmA_OR6C-like"/>
    <property type="match status" value="1"/>
</dbReference>
<comment type="subcellular location">
    <subcellularLocation>
        <location evidence="1">Cell membrane</location>
        <topology evidence="1">Multi-pass membrane protein</topology>
    </subcellularLocation>
</comment>
<feature type="transmembrane region" description="Helical" evidence="10">
    <location>
        <begin position="101"/>
        <end position="120"/>
    </location>
</feature>
<keyword evidence="6" id="KW-0297">G-protein coupled receptor</keyword>
<dbReference type="PRINTS" id="PR00237">
    <property type="entry name" value="GPCRRHODOPSN"/>
</dbReference>
<evidence type="ECO:0000259" key="11">
    <source>
        <dbReference type="PROSITE" id="PS50262"/>
    </source>
</evidence>
<protein>
    <recommendedName>
        <fullName evidence="11">G-protein coupled receptors family 1 profile domain-containing protein</fullName>
    </recommendedName>
</protein>
<keyword evidence="13" id="KW-1185">Reference proteome</keyword>
<sequence length="314" mass="35604">MFGNHSGILELKLLGFSGSQDFHHMLFSIFFLLYMVTFIGNSLIIVMVCMDYRLHSPMYFFLGNISAMEILTTAIVIPTMLGGLLTTQIQTMSFGACMAQLFFLLSVGTSEFVLLAAMAVDQYVAICNPLRYSLIMNHQVCLWVVIGSWVFGFLFQIWPIVATYHLYFCGPNVLNHFFCERGQLLRLTCGDSRFQQFILFLMAAFILFGTLLPTIVSYIYIICTILRIPSVSCRKKAFSTCASHFTVVVIGYGTCLFLYVKPKQTQAAEYNKMISLMTSVVTPLLNPFIFTLRNDQVKEALIDGIKRLSHFLKK</sequence>
<name>A0A4X2M8C9_VOMUR</name>
<dbReference type="SUPFAM" id="SSF81321">
    <property type="entry name" value="Family A G protein-coupled receptor-like"/>
    <property type="match status" value="1"/>
</dbReference>
<keyword evidence="3 10" id="KW-0812">Transmembrane</keyword>
<dbReference type="InterPro" id="IPR047132">
    <property type="entry name" value="Olfact_rcpt_6C-like"/>
</dbReference>
<keyword evidence="8" id="KW-0675">Receptor</keyword>
<accession>A0A4X2M8C9</accession>
<evidence type="ECO:0000256" key="8">
    <source>
        <dbReference type="ARBA" id="ARBA00023170"/>
    </source>
</evidence>
<organism evidence="12 13">
    <name type="scientific">Vombatus ursinus</name>
    <name type="common">Common wombat</name>
    <dbReference type="NCBI Taxonomy" id="29139"/>
    <lineage>
        <taxon>Eukaryota</taxon>
        <taxon>Metazoa</taxon>
        <taxon>Chordata</taxon>
        <taxon>Craniata</taxon>
        <taxon>Vertebrata</taxon>
        <taxon>Euteleostomi</taxon>
        <taxon>Mammalia</taxon>
        <taxon>Metatheria</taxon>
        <taxon>Diprotodontia</taxon>
        <taxon>Vombatidae</taxon>
        <taxon>Vombatus</taxon>
    </lineage>
</organism>
<reference evidence="13" key="1">
    <citation type="submission" date="2018-12" db="EMBL/GenBank/DDBJ databases">
        <authorList>
            <person name="Yazar S."/>
        </authorList>
    </citation>
    <scope>NUCLEOTIDE SEQUENCE [LARGE SCALE GENOMIC DNA]</scope>
</reference>
<dbReference type="PRINTS" id="PR00245">
    <property type="entry name" value="OLFACTORYR"/>
</dbReference>
<dbReference type="AlphaFoldDB" id="A0A4X2M8C9"/>
<dbReference type="InterPro" id="IPR000276">
    <property type="entry name" value="GPCR_Rhodpsn"/>
</dbReference>
<evidence type="ECO:0000256" key="3">
    <source>
        <dbReference type="ARBA" id="ARBA00022692"/>
    </source>
</evidence>